<evidence type="ECO:0000313" key="2">
    <source>
        <dbReference type="Proteomes" id="UP000789342"/>
    </source>
</evidence>
<dbReference type="EMBL" id="CAJVPV010017928">
    <property type="protein sequence ID" value="CAG8704652.1"/>
    <property type="molecule type" value="Genomic_DNA"/>
</dbReference>
<gene>
    <name evidence="1" type="ORF">AMORRO_LOCUS12326</name>
</gene>
<dbReference type="Proteomes" id="UP000789342">
    <property type="component" value="Unassembled WGS sequence"/>
</dbReference>
<protein>
    <submittedName>
        <fullName evidence="1">3915_t:CDS:1</fullName>
    </submittedName>
</protein>
<organism evidence="1 2">
    <name type="scientific">Acaulospora morrowiae</name>
    <dbReference type="NCBI Taxonomy" id="94023"/>
    <lineage>
        <taxon>Eukaryota</taxon>
        <taxon>Fungi</taxon>
        <taxon>Fungi incertae sedis</taxon>
        <taxon>Mucoromycota</taxon>
        <taxon>Glomeromycotina</taxon>
        <taxon>Glomeromycetes</taxon>
        <taxon>Diversisporales</taxon>
        <taxon>Acaulosporaceae</taxon>
        <taxon>Acaulospora</taxon>
    </lineage>
</organism>
<accession>A0A9N9N5S2</accession>
<feature type="non-terminal residue" evidence="1">
    <location>
        <position position="1"/>
    </location>
</feature>
<dbReference type="AlphaFoldDB" id="A0A9N9N5S2"/>
<sequence length="45" mass="4951">LLLNAGFLSLLDVGLLYSDRRKGFCTSEWMGEGERDIGMIGLLSC</sequence>
<comment type="caution">
    <text evidence="1">The sequence shown here is derived from an EMBL/GenBank/DDBJ whole genome shotgun (WGS) entry which is preliminary data.</text>
</comment>
<proteinExistence type="predicted"/>
<keyword evidence="2" id="KW-1185">Reference proteome</keyword>
<evidence type="ECO:0000313" key="1">
    <source>
        <dbReference type="EMBL" id="CAG8704652.1"/>
    </source>
</evidence>
<reference evidence="1" key="1">
    <citation type="submission" date="2021-06" db="EMBL/GenBank/DDBJ databases">
        <authorList>
            <person name="Kallberg Y."/>
            <person name="Tangrot J."/>
            <person name="Rosling A."/>
        </authorList>
    </citation>
    <scope>NUCLEOTIDE SEQUENCE</scope>
    <source>
        <strain evidence="1">CL551</strain>
    </source>
</reference>
<name>A0A9N9N5S2_9GLOM</name>